<dbReference type="GO" id="GO:0042147">
    <property type="term" value="P:retrograde transport, endosome to Golgi"/>
    <property type="evidence" value="ECO:0007669"/>
    <property type="project" value="UniProtKB-UniRule"/>
</dbReference>
<dbReference type="GO" id="GO:1990745">
    <property type="term" value="C:EARP complex"/>
    <property type="evidence" value="ECO:0007669"/>
    <property type="project" value="TreeGrafter"/>
</dbReference>
<dbReference type="OrthoDB" id="203678at2759"/>
<keyword evidence="6" id="KW-1185">Reference proteome</keyword>
<keyword evidence="2" id="KW-0813">Transport</keyword>
<keyword evidence="2" id="KW-0445">Lipid transport</keyword>
<feature type="coiled-coil region" evidence="3">
    <location>
        <begin position="71"/>
        <end position="130"/>
    </location>
</feature>
<dbReference type="eggNOG" id="KOG2346">
    <property type="taxonomic scope" value="Eukaryota"/>
</dbReference>
<comment type="subcellular location">
    <subcellularLocation>
        <location evidence="2">Golgi apparatus</location>
        <location evidence="2">trans-Golgi network</location>
    </subcellularLocation>
</comment>
<feature type="region of interest" description="Disordered" evidence="4">
    <location>
        <begin position="23"/>
        <end position="48"/>
    </location>
</feature>
<dbReference type="PANTHER" id="PTHR15954:SF4">
    <property type="entry name" value="VACUOLAR PROTEIN SORTING-ASSOCIATED PROTEIN 51 HOMOLOG"/>
    <property type="match status" value="1"/>
</dbReference>
<dbReference type="PANTHER" id="PTHR15954">
    <property type="entry name" value="VACUOLAR PROTEIN SORTING-ASSOCIATED PROTEIN 51 HOMOLOG"/>
    <property type="match status" value="1"/>
</dbReference>
<dbReference type="InterPro" id="IPR014812">
    <property type="entry name" value="Vps51"/>
</dbReference>
<dbReference type="EMBL" id="GL349524">
    <property type="protein sequence ID" value="KNC56489.1"/>
    <property type="molecule type" value="Genomic_DNA"/>
</dbReference>
<dbReference type="GO" id="GO:0000938">
    <property type="term" value="C:GARP complex"/>
    <property type="evidence" value="ECO:0007669"/>
    <property type="project" value="UniProtKB-UniRule"/>
</dbReference>
<dbReference type="GeneID" id="25569445"/>
<dbReference type="AlphaFoldDB" id="A0A0L0DVY8"/>
<dbReference type="STRING" id="461836.A0A0L0DVY8"/>
<evidence type="ECO:0000256" key="1">
    <source>
        <dbReference type="ARBA" id="ARBA00006080"/>
    </source>
</evidence>
<dbReference type="GO" id="GO:0015031">
    <property type="term" value="P:protein transport"/>
    <property type="evidence" value="ECO:0007669"/>
    <property type="project" value="UniProtKB-UniRule"/>
</dbReference>
<protein>
    <recommendedName>
        <fullName evidence="2">Vacuolar protein sorting-associated protein 51 homolog</fullName>
    </recommendedName>
</protein>
<dbReference type="Proteomes" id="UP000054408">
    <property type="component" value="Unassembled WGS sequence"/>
</dbReference>
<comment type="subunit">
    <text evidence="2">Component of the Golgi-associated retrograde protein (GARP) complex.</text>
</comment>
<dbReference type="RefSeq" id="XP_013752634.1">
    <property type="nucleotide sequence ID" value="XM_013897180.1"/>
</dbReference>
<dbReference type="GO" id="GO:0048193">
    <property type="term" value="P:Golgi vesicle transport"/>
    <property type="evidence" value="ECO:0007669"/>
    <property type="project" value="TreeGrafter"/>
</dbReference>
<dbReference type="GO" id="GO:0007041">
    <property type="term" value="P:lysosomal transport"/>
    <property type="evidence" value="ECO:0007669"/>
    <property type="project" value="TreeGrafter"/>
</dbReference>
<name>A0A0L0DVY8_THETB</name>
<keyword evidence="3" id="KW-0175">Coiled coil</keyword>
<dbReference type="OMA" id="FISATXL"/>
<evidence type="ECO:0000313" key="6">
    <source>
        <dbReference type="Proteomes" id="UP000054408"/>
    </source>
</evidence>
<dbReference type="GO" id="GO:0007030">
    <property type="term" value="P:Golgi organization"/>
    <property type="evidence" value="ECO:0007669"/>
    <property type="project" value="UniProtKB-UniRule"/>
</dbReference>
<sequence length="768" mass="80978">MSRESRGGGERRGPRRVNRLLSSYYGVGEGDRGDGGGGDGHGGRGGDPLDVDAKAFDAKQYVTSLLNTMTLDRLLDKNDAVRSEVSELDASMQELVNENYTKFITATDTVQELKGKMESMDTELAGLQEKMDHIDGLSNAIDAQLAPNRADIHSLATASDGLAKLVFLLRLPARVRKALDLAAYASAISSFVRYMPVLEAHADMPRIGAVLAAMRLLAEETKSALRAQLARASSMDELGSVMDMLMDMGESVDNLRASYLEKQKEALDARLERLIASLPDIPTREPGDPPPLAAYPLPDALDTLHSGFLPPLLEFAAAYRALFLHKHNAAGAGSHGLVHVARSVLVPFFTTLKALISQYVPTGVLLEALDKIADDMAVLARRLPEAAIDDRVDEVFSKALHAHLDGVFSKLRASLLNAVDAAARSLVPLTDPDAYRPALDSALASISAALASSLSSLRPLLGASHPGIRDNVALITSSAQVNIQQALLFIADGVRSRAAAAASSSALAALAALATALADDLLPSFIDRVLAVLSVPVHAAMLAASPLADDLRATATSLAARFVDMTAWELSLPWLAVVADPAAAPWLVTDDDPLGPSPLAAAVVSRCAAAAALAAAAFPDNAPTLADRAADGELVDSLAPSPAGPGRGRAASDSHRRAASAFESMTLMFEETLKIGALHLELRASSVMLGILARFTKAWVEVVRQLALSRGAVRQLQLDIALLAAAAPAWIDDGRLIAALFRDVQLSAQARSRDATLLTADDLAVLLG</sequence>
<keyword evidence="2" id="KW-0333">Golgi apparatus</keyword>
<dbReference type="Pfam" id="PF08700">
    <property type="entry name" value="VPS51_Exo84_N"/>
    <property type="match status" value="1"/>
</dbReference>
<accession>A0A0L0DVY8</accession>
<proteinExistence type="inferred from homology"/>
<evidence type="ECO:0000313" key="5">
    <source>
        <dbReference type="EMBL" id="KNC56489.1"/>
    </source>
</evidence>
<reference evidence="5 6" key="1">
    <citation type="submission" date="2010-05" db="EMBL/GenBank/DDBJ databases">
        <title>The Genome Sequence of Thecamonas trahens ATCC 50062.</title>
        <authorList>
            <consortium name="The Broad Institute Genome Sequencing Platform"/>
            <person name="Russ C."/>
            <person name="Cuomo C."/>
            <person name="Shea T."/>
            <person name="Young S.K."/>
            <person name="Zeng Q."/>
            <person name="Koehrsen M."/>
            <person name="Haas B."/>
            <person name="Borodovsky M."/>
            <person name="Guigo R."/>
            <person name="Alvarado L."/>
            <person name="Berlin A."/>
            <person name="Bochicchio J."/>
            <person name="Borenstein D."/>
            <person name="Chapman S."/>
            <person name="Chen Z."/>
            <person name="Freedman E."/>
            <person name="Gellesch M."/>
            <person name="Goldberg J."/>
            <person name="Griggs A."/>
            <person name="Gujja S."/>
            <person name="Heilman E."/>
            <person name="Heiman D."/>
            <person name="Hepburn T."/>
            <person name="Howarth C."/>
            <person name="Jen D."/>
            <person name="Larson L."/>
            <person name="Mehta T."/>
            <person name="Park D."/>
            <person name="Pearson M."/>
            <person name="Roberts A."/>
            <person name="Saif S."/>
            <person name="Shenoy N."/>
            <person name="Sisk P."/>
            <person name="Stolte C."/>
            <person name="Sykes S."/>
            <person name="Thomson T."/>
            <person name="Walk T."/>
            <person name="White J."/>
            <person name="Yandava C."/>
            <person name="Burger G."/>
            <person name="Gray M.W."/>
            <person name="Holland P.W.H."/>
            <person name="King N."/>
            <person name="Lang F.B.F."/>
            <person name="Roger A.J."/>
            <person name="Ruiz-Trillo I."/>
            <person name="Lander E."/>
            <person name="Nusbaum C."/>
        </authorList>
    </citation>
    <scope>NUCLEOTIDE SEQUENCE [LARGE SCALE GENOMIC DNA]</scope>
    <source>
        <strain evidence="5 6">ATCC 50062</strain>
    </source>
</reference>
<feature type="compositionally biased region" description="Gly residues" evidence="4">
    <location>
        <begin position="35"/>
        <end position="46"/>
    </location>
</feature>
<dbReference type="GO" id="GO:0032456">
    <property type="term" value="P:endocytic recycling"/>
    <property type="evidence" value="ECO:0007669"/>
    <property type="project" value="TreeGrafter"/>
</dbReference>
<evidence type="ECO:0000256" key="2">
    <source>
        <dbReference type="RuleBase" id="RU368010"/>
    </source>
</evidence>
<dbReference type="GO" id="GO:0016020">
    <property type="term" value="C:membrane"/>
    <property type="evidence" value="ECO:0007669"/>
    <property type="project" value="TreeGrafter"/>
</dbReference>
<dbReference type="GO" id="GO:0006869">
    <property type="term" value="P:lipid transport"/>
    <property type="evidence" value="ECO:0007669"/>
    <property type="project" value="UniProtKB-UniRule"/>
</dbReference>
<comment type="function">
    <text evidence="2">Acts as component of the GARP complex that is involved in retrograde transport from early and late endosomes to the trans-Golgi network (TGN).</text>
</comment>
<gene>
    <name evidence="5" type="ORF">AMSG_11507</name>
</gene>
<evidence type="ECO:0000256" key="4">
    <source>
        <dbReference type="SAM" id="MobiDB-lite"/>
    </source>
</evidence>
<organism evidence="5 6">
    <name type="scientific">Thecamonas trahens ATCC 50062</name>
    <dbReference type="NCBI Taxonomy" id="461836"/>
    <lineage>
        <taxon>Eukaryota</taxon>
        <taxon>Apusozoa</taxon>
        <taxon>Apusomonadida</taxon>
        <taxon>Apusomonadidae</taxon>
        <taxon>Thecamonas</taxon>
    </lineage>
</organism>
<dbReference type="GO" id="GO:0005829">
    <property type="term" value="C:cytosol"/>
    <property type="evidence" value="ECO:0007669"/>
    <property type="project" value="GOC"/>
</dbReference>
<comment type="similarity">
    <text evidence="1 2">Belongs to the VPS51 family.</text>
</comment>
<keyword evidence="2" id="KW-0653">Protein transport</keyword>
<evidence type="ECO:0000256" key="3">
    <source>
        <dbReference type="SAM" id="Coils"/>
    </source>
</evidence>